<accession>A0A9W4S3J9</accession>
<feature type="compositionally biased region" description="Basic residues" evidence="1">
    <location>
        <begin position="536"/>
        <end position="548"/>
    </location>
</feature>
<keyword evidence="2" id="KW-0732">Signal</keyword>
<evidence type="ECO:0000256" key="2">
    <source>
        <dbReference type="SAM" id="SignalP"/>
    </source>
</evidence>
<evidence type="ECO:0000313" key="4">
    <source>
        <dbReference type="Proteomes" id="UP001152533"/>
    </source>
</evidence>
<organism evidence="3 4">
    <name type="scientific">Colletotrichum noveboracense</name>
    <dbReference type="NCBI Taxonomy" id="2664923"/>
    <lineage>
        <taxon>Eukaryota</taxon>
        <taxon>Fungi</taxon>
        <taxon>Dikarya</taxon>
        <taxon>Ascomycota</taxon>
        <taxon>Pezizomycotina</taxon>
        <taxon>Sordariomycetes</taxon>
        <taxon>Hypocreomycetidae</taxon>
        <taxon>Glomerellales</taxon>
        <taxon>Glomerellaceae</taxon>
        <taxon>Colletotrichum</taxon>
        <taxon>Colletotrichum gloeosporioides species complex</taxon>
    </lineage>
</organism>
<evidence type="ECO:0000256" key="1">
    <source>
        <dbReference type="SAM" id="MobiDB-lite"/>
    </source>
</evidence>
<name>A0A9W4S3J9_9PEZI</name>
<comment type="caution">
    <text evidence="3">The sequence shown here is derived from an EMBL/GenBank/DDBJ whole genome shotgun (WGS) entry which is preliminary data.</text>
</comment>
<dbReference type="Proteomes" id="UP001152533">
    <property type="component" value="Unassembled WGS sequence"/>
</dbReference>
<feature type="region of interest" description="Disordered" evidence="1">
    <location>
        <begin position="70"/>
        <end position="102"/>
    </location>
</feature>
<feature type="compositionally biased region" description="Low complexity" evidence="1">
    <location>
        <begin position="497"/>
        <end position="511"/>
    </location>
</feature>
<sequence length="657" mass="71181">MRLVGFISAVAFIVSIFRLGVNLSVPLPSAEAKDGEINLQNAVLTYYQTHIRSFTCTRLFVNTNMPFHKPVRHSPGRSGVGSGVRRHHTRSQPASPLSPRRPVTTVAAIKKKVRFAKSQKTQAKADTAAIIAESPSTQPEELSEKATVDKMPLSQAADGGNIVKTAEKDKNPVTLTINTDNTGASSSGLPLKQAASTAINTNGLLTPKPSHDIIQTAQKGAPASLLANGLGQQFDLVGRPIGQSDQTPVDPVVVALDHWIRNTNDGSIAEAPKLQGCGPWEVPLPPGMDPAVHVNPHSPLLCRYLDCWIIGPEGTPLLKVHIHPLMRGRHTEEYVAKKWTAWKMMFAWVEHLEQYGKNDARAPMDIVSFVRNRIVWEGKMAREGAARAIANREDSAMFGGRDKWYLPAVRKGGPFDNMFRSMIGSALVKVNNCEALKKAAAHPPGDNSIAHIIARSKYVNTDAGIKDPVLVSAANDAPEQPKEANSTAGVKRPAPQPDAVQPAAKPAPKQPFEVIVVDDSDNSSSSSDSEDEPLAKRARKNPQSKRATKPAAEKTETETQTKPRRRGRPVGSKNKTTAKKAASKKADKTETKTSDKETDDAVDKNLDKDADKPVRRMIRIKVPPKAAEKLAAMADAERNDAKLETKSKSDGKPAVDK</sequence>
<feature type="compositionally biased region" description="Basic and acidic residues" evidence="1">
    <location>
        <begin position="635"/>
        <end position="657"/>
    </location>
</feature>
<feature type="signal peptide" evidence="2">
    <location>
        <begin position="1"/>
        <end position="32"/>
    </location>
</feature>
<feature type="compositionally biased region" description="Basic and acidic residues" evidence="1">
    <location>
        <begin position="584"/>
        <end position="614"/>
    </location>
</feature>
<gene>
    <name evidence="3" type="ORF">CGXH109_LOCUS123604</name>
</gene>
<evidence type="ECO:0000313" key="3">
    <source>
        <dbReference type="EMBL" id="CAI0653072.1"/>
    </source>
</evidence>
<proteinExistence type="predicted"/>
<dbReference type="EMBL" id="CAMGZC010001531">
    <property type="protein sequence ID" value="CAI0653072.1"/>
    <property type="molecule type" value="Genomic_DNA"/>
</dbReference>
<feature type="region of interest" description="Disordered" evidence="1">
    <location>
        <begin position="475"/>
        <end position="657"/>
    </location>
</feature>
<dbReference type="AlphaFoldDB" id="A0A9W4S3J9"/>
<protein>
    <submittedName>
        <fullName evidence="3">Uncharacterized protein</fullName>
    </submittedName>
</protein>
<reference evidence="3" key="1">
    <citation type="submission" date="2022-08" db="EMBL/GenBank/DDBJ databases">
        <authorList>
            <person name="Giroux E."/>
            <person name="Giroux E."/>
        </authorList>
    </citation>
    <scope>NUCLEOTIDE SEQUENCE</scope>
    <source>
        <strain evidence="3">H1091258</strain>
    </source>
</reference>
<feature type="chain" id="PRO_5040970840" evidence="2">
    <location>
        <begin position="33"/>
        <end position="657"/>
    </location>
</feature>
<keyword evidence="4" id="KW-1185">Reference proteome</keyword>
<feature type="compositionally biased region" description="Basic and acidic residues" evidence="1">
    <location>
        <begin position="551"/>
        <end position="561"/>
    </location>
</feature>